<proteinExistence type="predicted"/>
<evidence type="ECO:0000313" key="6">
    <source>
        <dbReference type="Ensembl" id="ENSGMOP00000029632.1"/>
    </source>
</evidence>
<dbReference type="InterPro" id="IPR013151">
    <property type="entry name" value="Immunoglobulin_dom"/>
</dbReference>
<accession>A0A8C5ACB3</accession>
<dbReference type="InterPro" id="IPR007110">
    <property type="entry name" value="Ig-like_dom"/>
</dbReference>
<dbReference type="SUPFAM" id="SSF48726">
    <property type="entry name" value="Immunoglobulin"/>
    <property type="match status" value="2"/>
</dbReference>
<dbReference type="PROSITE" id="PS50835">
    <property type="entry name" value="IG_LIKE"/>
    <property type="match status" value="1"/>
</dbReference>
<feature type="transmembrane region" description="Helical" evidence="3">
    <location>
        <begin position="257"/>
        <end position="279"/>
    </location>
</feature>
<name>A0A8C5ACB3_GADMO</name>
<keyword evidence="4" id="KW-0732">Signal</keyword>
<dbReference type="Proteomes" id="UP000694546">
    <property type="component" value="Chromosome 11"/>
</dbReference>
<dbReference type="InterPro" id="IPR003598">
    <property type="entry name" value="Ig_sub2"/>
</dbReference>
<evidence type="ECO:0000256" key="4">
    <source>
        <dbReference type="SAM" id="SignalP"/>
    </source>
</evidence>
<evidence type="ECO:0000256" key="3">
    <source>
        <dbReference type="SAM" id="Phobius"/>
    </source>
</evidence>
<dbReference type="SMART" id="SM00408">
    <property type="entry name" value="IGc2"/>
    <property type="match status" value="1"/>
</dbReference>
<keyword evidence="7" id="KW-1185">Reference proteome</keyword>
<feature type="domain" description="Ig-like" evidence="5">
    <location>
        <begin position="146"/>
        <end position="239"/>
    </location>
</feature>
<reference evidence="6" key="1">
    <citation type="submission" date="2025-08" db="UniProtKB">
        <authorList>
            <consortium name="Ensembl"/>
        </authorList>
    </citation>
    <scope>IDENTIFICATION</scope>
</reference>
<keyword evidence="3" id="KW-0472">Membrane</keyword>
<evidence type="ECO:0000256" key="1">
    <source>
        <dbReference type="ARBA" id="ARBA00023319"/>
    </source>
</evidence>
<dbReference type="CDD" id="cd00096">
    <property type="entry name" value="Ig"/>
    <property type="match status" value="1"/>
</dbReference>
<evidence type="ECO:0000313" key="7">
    <source>
        <dbReference type="Proteomes" id="UP000694546"/>
    </source>
</evidence>
<dbReference type="GeneTree" id="ENSGT00950000185295"/>
<organism evidence="6 7">
    <name type="scientific">Gadus morhua</name>
    <name type="common">Atlantic cod</name>
    <dbReference type="NCBI Taxonomy" id="8049"/>
    <lineage>
        <taxon>Eukaryota</taxon>
        <taxon>Metazoa</taxon>
        <taxon>Chordata</taxon>
        <taxon>Craniata</taxon>
        <taxon>Vertebrata</taxon>
        <taxon>Euteleostomi</taxon>
        <taxon>Actinopterygii</taxon>
        <taxon>Neopterygii</taxon>
        <taxon>Teleostei</taxon>
        <taxon>Neoteleostei</taxon>
        <taxon>Acanthomorphata</taxon>
        <taxon>Zeiogadaria</taxon>
        <taxon>Gadariae</taxon>
        <taxon>Gadiformes</taxon>
        <taxon>Gadoidei</taxon>
        <taxon>Gadidae</taxon>
        <taxon>Gadus</taxon>
    </lineage>
</organism>
<reference evidence="6" key="2">
    <citation type="submission" date="2025-09" db="UniProtKB">
        <authorList>
            <consortium name="Ensembl"/>
        </authorList>
    </citation>
    <scope>IDENTIFICATION</scope>
</reference>
<feature type="chain" id="PRO_5046135816" description="Ig-like domain-containing protein" evidence="4">
    <location>
        <begin position="19"/>
        <end position="321"/>
    </location>
</feature>
<keyword evidence="3" id="KW-0812">Transmembrane</keyword>
<sequence>MKEVLVIFLVILIHGNDGGLYVRGPSKPVLENAEVILECMSTDPGVDLSQVHLRKLTNQGRWRYVIPDRSDTNYQPLHRTTIPSMMPFWSGVYACVSNNASTPDNSSQALTLNMFLPGGERESLDVDTTSLPAENRTNTFSVMKSPTIYPQGRGSQLLGSLRRLSILEVLPGEDVVMDCSMRGHHGRRPHFYWSKEGEDWMLDSPQLTLRSVQAGDGGLYRCTATDPAERALRSSQVISIDVLPEGSSWYRTTNGCVLLMTAAVASLLVLMLTVSVFLFRTAQRAKQAKGPIDDHSQKKPIYKGSAESLPASLSGDTQPLV</sequence>
<protein>
    <recommendedName>
        <fullName evidence="5">Ig-like domain-containing protein</fullName>
    </recommendedName>
</protein>
<keyword evidence="1" id="KW-0393">Immunoglobulin domain</keyword>
<dbReference type="AlphaFoldDB" id="A0A8C5ACB3"/>
<dbReference type="OrthoDB" id="10012075at2759"/>
<dbReference type="Gene3D" id="2.60.40.10">
    <property type="entry name" value="Immunoglobulins"/>
    <property type="match status" value="2"/>
</dbReference>
<feature type="signal peptide" evidence="4">
    <location>
        <begin position="1"/>
        <end position="18"/>
    </location>
</feature>
<evidence type="ECO:0000259" key="5">
    <source>
        <dbReference type="PROSITE" id="PS50835"/>
    </source>
</evidence>
<feature type="region of interest" description="Disordered" evidence="2">
    <location>
        <begin position="288"/>
        <end position="321"/>
    </location>
</feature>
<dbReference type="InterPro" id="IPR036179">
    <property type="entry name" value="Ig-like_dom_sf"/>
</dbReference>
<dbReference type="OMA" id="EVILECM"/>
<dbReference type="InterPro" id="IPR013783">
    <property type="entry name" value="Ig-like_fold"/>
</dbReference>
<evidence type="ECO:0000256" key="2">
    <source>
        <dbReference type="SAM" id="MobiDB-lite"/>
    </source>
</evidence>
<dbReference type="InterPro" id="IPR003599">
    <property type="entry name" value="Ig_sub"/>
</dbReference>
<dbReference type="Ensembl" id="ENSGMOT00000055192.1">
    <property type="protein sequence ID" value="ENSGMOP00000029632.1"/>
    <property type="gene ID" value="ENSGMOG00000030354.1"/>
</dbReference>
<keyword evidence="3" id="KW-1133">Transmembrane helix</keyword>
<gene>
    <name evidence="6" type="primary">si:ch211-79k12.1</name>
</gene>
<dbReference type="SMART" id="SM00409">
    <property type="entry name" value="IG"/>
    <property type="match status" value="2"/>
</dbReference>
<dbReference type="Pfam" id="PF00047">
    <property type="entry name" value="ig"/>
    <property type="match status" value="1"/>
</dbReference>